<sequence>MDTFLLSAHDGHRHSVGAVPPPDMRIGHDAQTVDALTRKLVVPGLAGRRWGQGIRSRGGGGLRQSGPLQTRHEASNSKIRWQQRQ</sequence>
<proteinExistence type="predicted"/>
<gene>
    <name evidence="2" type="ORF">PXEA_LOCUS37757</name>
</gene>
<protein>
    <submittedName>
        <fullName evidence="2">Uncharacterized protein</fullName>
    </submittedName>
</protein>
<reference evidence="2" key="1">
    <citation type="submission" date="2018-11" db="EMBL/GenBank/DDBJ databases">
        <authorList>
            <consortium name="Pathogen Informatics"/>
        </authorList>
    </citation>
    <scope>NUCLEOTIDE SEQUENCE</scope>
</reference>
<evidence type="ECO:0000256" key="1">
    <source>
        <dbReference type="SAM" id="MobiDB-lite"/>
    </source>
</evidence>
<feature type="compositionally biased region" description="Polar residues" evidence="1">
    <location>
        <begin position="76"/>
        <end position="85"/>
    </location>
</feature>
<feature type="region of interest" description="Disordered" evidence="1">
    <location>
        <begin position="1"/>
        <end position="25"/>
    </location>
</feature>
<evidence type="ECO:0000313" key="2">
    <source>
        <dbReference type="EMBL" id="VEL44317.1"/>
    </source>
</evidence>
<comment type="caution">
    <text evidence="2">The sequence shown here is derived from an EMBL/GenBank/DDBJ whole genome shotgun (WGS) entry which is preliminary data.</text>
</comment>
<name>A0A3S5CVY4_9PLAT</name>
<evidence type="ECO:0000313" key="3">
    <source>
        <dbReference type="Proteomes" id="UP000784294"/>
    </source>
</evidence>
<feature type="region of interest" description="Disordered" evidence="1">
    <location>
        <begin position="50"/>
        <end position="85"/>
    </location>
</feature>
<dbReference type="AlphaFoldDB" id="A0A3S5CVY4"/>
<organism evidence="2 3">
    <name type="scientific">Protopolystoma xenopodis</name>
    <dbReference type="NCBI Taxonomy" id="117903"/>
    <lineage>
        <taxon>Eukaryota</taxon>
        <taxon>Metazoa</taxon>
        <taxon>Spiralia</taxon>
        <taxon>Lophotrochozoa</taxon>
        <taxon>Platyhelminthes</taxon>
        <taxon>Monogenea</taxon>
        <taxon>Polyopisthocotylea</taxon>
        <taxon>Polystomatidea</taxon>
        <taxon>Polystomatidae</taxon>
        <taxon>Protopolystoma</taxon>
    </lineage>
</organism>
<keyword evidence="3" id="KW-1185">Reference proteome</keyword>
<dbReference type="EMBL" id="CAAALY010294619">
    <property type="protein sequence ID" value="VEL44317.1"/>
    <property type="molecule type" value="Genomic_DNA"/>
</dbReference>
<dbReference type="Proteomes" id="UP000784294">
    <property type="component" value="Unassembled WGS sequence"/>
</dbReference>
<accession>A0A3S5CVY4</accession>